<dbReference type="GO" id="GO:0000731">
    <property type="term" value="P:DNA synthesis involved in DNA repair"/>
    <property type="evidence" value="ECO:0007669"/>
    <property type="project" value="TreeGrafter"/>
</dbReference>
<dbReference type="Proteomes" id="UP000031599">
    <property type="component" value="Unassembled WGS sequence"/>
</dbReference>
<dbReference type="PIRSF" id="PIRSF029347">
    <property type="entry name" value="RecF"/>
    <property type="match status" value="1"/>
</dbReference>
<dbReference type="PANTHER" id="PTHR32182:SF22">
    <property type="entry name" value="ATP-DEPENDENT ENDONUCLEASE, OLD FAMILY-RELATED"/>
    <property type="match status" value="1"/>
</dbReference>
<dbReference type="SUPFAM" id="SSF52540">
    <property type="entry name" value="P-loop containing nucleoside triphosphate hydrolases"/>
    <property type="match status" value="1"/>
</dbReference>
<dbReference type="GO" id="GO:0006302">
    <property type="term" value="P:double-strand break repair"/>
    <property type="evidence" value="ECO:0007669"/>
    <property type="project" value="TreeGrafter"/>
</dbReference>
<dbReference type="CDD" id="cd00267">
    <property type="entry name" value="ABC_ATPase"/>
    <property type="match status" value="1"/>
</dbReference>
<name>A0A0C2A0W4_9BACT</name>
<dbReference type="InterPro" id="IPR027417">
    <property type="entry name" value="P-loop_NTPase"/>
</dbReference>
<gene>
    <name evidence="2" type="ORF">DB30_03640</name>
</gene>
<dbReference type="GO" id="GO:0005524">
    <property type="term" value="F:ATP binding"/>
    <property type="evidence" value="ECO:0007669"/>
    <property type="project" value="InterPro"/>
</dbReference>
<protein>
    <recommendedName>
        <fullName evidence="1">ATPase AAA-type core domain-containing protein</fullName>
    </recommendedName>
</protein>
<proteinExistence type="predicted"/>
<organism evidence="2 3">
    <name type="scientific">Enhygromyxa salina</name>
    <dbReference type="NCBI Taxonomy" id="215803"/>
    <lineage>
        <taxon>Bacteria</taxon>
        <taxon>Pseudomonadati</taxon>
        <taxon>Myxococcota</taxon>
        <taxon>Polyangia</taxon>
        <taxon>Nannocystales</taxon>
        <taxon>Nannocystaceae</taxon>
        <taxon>Enhygromyxa</taxon>
    </lineage>
</organism>
<dbReference type="InterPro" id="IPR014555">
    <property type="entry name" value="RecF-like"/>
</dbReference>
<dbReference type="GO" id="GO:0016887">
    <property type="term" value="F:ATP hydrolysis activity"/>
    <property type="evidence" value="ECO:0007669"/>
    <property type="project" value="InterPro"/>
</dbReference>
<dbReference type="AlphaFoldDB" id="A0A0C2A0W4"/>
<dbReference type="PANTHER" id="PTHR32182">
    <property type="entry name" value="DNA REPLICATION AND REPAIR PROTEIN RECF"/>
    <property type="match status" value="1"/>
</dbReference>
<dbReference type="InterPro" id="IPR003959">
    <property type="entry name" value="ATPase_AAA_core"/>
</dbReference>
<evidence type="ECO:0000313" key="3">
    <source>
        <dbReference type="Proteomes" id="UP000031599"/>
    </source>
</evidence>
<reference evidence="2 3" key="1">
    <citation type="submission" date="2014-12" db="EMBL/GenBank/DDBJ databases">
        <title>Genome assembly of Enhygromyxa salina DSM 15201.</title>
        <authorList>
            <person name="Sharma G."/>
            <person name="Subramanian S."/>
        </authorList>
    </citation>
    <scope>NUCLEOTIDE SEQUENCE [LARGE SCALE GENOMIC DNA]</scope>
    <source>
        <strain evidence="2 3">DSM 15201</strain>
    </source>
</reference>
<dbReference type="RefSeq" id="WP_052548625.1">
    <property type="nucleotide sequence ID" value="NZ_JMCC02000029.1"/>
</dbReference>
<evidence type="ECO:0000313" key="2">
    <source>
        <dbReference type="EMBL" id="KIG17043.1"/>
    </source>
</evidence>
<dbReference type="Pfam" id="PF13304">
    <property type="entry name" value="AAA_21"/>
    <property type="match status" value="1"/>
</dbReference>
<accession>A0A0C2A0W4</accession>
<dbReference type="EMBL" id="JMCC02000029">
    <property type="protein sequence ID" value="KIG17043.1"/>
    <property type="molecule type" value="Genomic_DNA"/>
</dbReference>
<sequence length="363" mass="40750">MRKLEKLTIQGFKSIRDQTLALAPLNILIGANGVGKSNFVGVFRLLREIVTQNLAGYTATKGGPDALLHFGRKHTDTLHINLDFAEGNRANGYSVDLVPTQDNRLIIAREQAFYHEREKYREPYELDIGLHSDESQLRAHSHLCARQALQDLEGYRIYHFHDTGATAPMKQLCEIDDNRFLRANADNLPAYLYFLAQRHPDNFATIEGAVRQVAPFFDRFDLAPSRLNPSRIQLEWKERGRDAFFKASALSDGSLRFICLATLLLQPAPPGLILLDEPELGLHPAAITDLASMMSAAASQIQIIAATQSVTLINQFTPEDVWTVERDDGQSVFKQLSSEDMSAWSDEYSLGELWEKNIIGARP</sequence>
<dbReference type="Gene3D" id="3.40.50.300">
    <property type="entry name" value="P-loop containing nucleotide triphosphate hydrolases"/>
    <property type="match status" value="2"/>
</dbReference>
<evidence type="ECO:0000259" key="1">
    <source>
        <dbReference type="Pfam" id="PF13304"/>
    </source>
</evidence>
<comment type="caution">
    <text evidence="2">The sequence shown here is derived from an EMBL/GenBank/DDBJ whole genome shotgun (WGS) entry which is preliminary data.</text>
</comment>
<feature type="domain" description="ATPase AAA-type core" evidence="1">
    <location>
        <begin position="25"/>
        <end position="314"/>
    </location>
</feature>